<evidence type="ECO:0000256" key="1">
    <source>
        <dbReference type="ARBA" id="ARBA00001971"/>
    </source>
</evidence>
<comment type="cofactor">
    <cofactor evidence="1">
        <name>heme</name>
        <dbReference type="ChEBI" id="CHEBI:30413"/>
    </cofactor>
</comment>
<evidence type="ECO:0000256" key="4">
    <source>
        <dbReference type="ARBA" id="ARBA00022617"/>
    </source>
</evidence>
<sequence>MVQNLDVQTRAQKDVDEAVSRLGRLPDSREHRALPYIQALVWEVLRWRPVAPVAVPHFAAEDDVYNGYRIPAGSTVFANSWAVLHDETVYGLN</sequence>
<keyword evidence="7" id="KW-1133">Transmembrane helix</keyword>
<dbReference type="SUPFAM" id="SSF48264">
    <property type="entry name" value="Cytochrome P450"/>
    <property type="match status" value="1"/>
</dbReference>
<dbReference type="Pfam" id="PF00067">
    <property type="entry name" value="p450"/>
    <property type="match status" value="1"/>
</dbReference>
<dbReference type="OrthoDB" id="2789670at2759"/>
<evidence type="ECO:0000256" key="11">
    <source>
        <dbReference type="ARBA" id="ARBA00023136"/>
    </source>
</evidence>
<keyword evidence="8" id="KW-0560">Oxidoreductase</keyword>
<dbReference type="AlphaFoldDB" id="A0A4Q2D732"/>
<keyword evidence="13" id="KW-1185">Reference proteome</keyword>
<dbReference type="PANTHER" id="PTHR46300:SF2">
    <property type="entry name" value="CYTOCHROME P450 MONOOXYGENASE ALNH-RELATED"/>
    <property type="match status" value="1"/>
</dbReference>
<dbReference type="EMBL" id="SDEE01000568">
    <property type="protein sequence ID" value="RXW15310.1"/>
    <property type="molecule type" value="Genomic_DNA"/>
</dbReference>
<dbReference type="GO" id="GO:0004497">
    <property type="term" value="F:monooxygenase activity"/>
    <property type="evidence" value="ECO:0007669"/>
    <property type="project" value="UniProtKB-KW"/>
</dbReference>
<evidence type="ECO:0000256" key="6">
    <source>
        <dbReference type="ARBA" id="ARBA00022723"/>
    </source>
</evidence>
<dbReference type="GO" id="GO:0005506">
    <property type="term" value="F:iron ion binding"/>
    <property type="evidence" value="ECO:0007669"/>
    <property type="project" value="InterPro"/>
</dbReference>
<proteinExistence type="inferred from homology"/>
<organism evidence="12 13">
    <name type="scientific">Candolleomyces aberdarensis</name>
    <dbReference type="NCBI Taxonomy" id="2316362"/>
    <lineage>
        <taxon>Eukaryota</taxon>
        <taxon>Fungi</taxon>
        <taxon>Dikarya</taxon>
        <taxon>Basidiomycota</taxon>
        <taxon>Agaricomycotina</taxon>
        <taxon>Agaricomycetes</taxon>
        <taxon>Agaricomycetidae</taxon>
        <taxon>Agaricales</taxon>
        <taxon>Agaricineae</taxon>
        <taxon>Psathyrellaceae</taxon>
        <taxon>Candolleomyces</taxon>
    </lineage>
</organism>
<evidence type="ECO:0000256" key="8">
    <source>
        <dbReference type="ARBA" id="ARBA00023002"/>
    </source>
</evidence>
<dbReference type="InterPro" id="IPR050364">
    <property type="entry name" value="Cytochrome_P450_fung"/>
</dbReference>
<keyword evidence="9" id="KW-0408">Iron</keyword>
<evidence type="ECO:0000313" key="12">
    <source>
        <dbReference type="EMBL" id="RXW15310.1"/>
    </source>
</evidence>
<evidence type="ECO:0000313" key="13">
    <source>
        <dbReference type="Proteomes" id="UP000290288"/>
    </source>
</evidence>
<evidence type="ECO:0000256" key="10">
    <source>
        <dbReference type="ARBA" id="ARBA00023033"/>
    </source>
</evidence>
<evidence type="ECO:0000256" key="5">
    <source>
        <dbReference type="ARBA" id="ARBA00022692"/>
    </source>
</evidence>
<dbReference type="GO" id="GO:0016020">
    <property type="term" value="C:membrane"/>
    <property type="evidence" value="ECO:0007669"/>
    <property type="project" value="UniProtKB-SubCell"/>
</dbReference>
<dbReference type="STRING" id="2316362.A0A4Q2D732"/>
<keyword evidence="11" id="KW-0472">Membrane</keyword>
<dbReference type="Gene3D" id="1.10.630.10">
    <property type="entry name" value="Cytochrome P450"/>
    <property type="match status" value="1"/>
</dbReference>
<dbReference type="InterPro" id="IPR001128">
    <property type="entry name" value="Cyt_P450"/>
</dbReference>
<dbReference type="PANTHER" id="PTHR46300">
    <property type="entry name" value="P450, PUTATIVE (EUROFUNG)-RELATED-RELATED"/>
    <property type="match status" value="1"/>
</dbReference>
<comment type="caution">
    <text evidence="12">The sequence shown here is derived from an EMBL/GenBank/DDBJ whole genome shotgun (WGS) entry which is preliminary data.</text>
</comment>
<keyword evidence="10" id="KW-0503">Monooxygenase</keyword>
<name>A0A4Q2D732_9AGAR</name>
<accession>A0A4Q2D732</accession>
<keyword evidence="4" id="KW-0349">Heme</keyword>
<gene>
    <name evidence="12" type="ORF">EST38_g10551</name>
</gene>
<dbReference type="Proteomes" id="UP000290288">
    <property type="component" value="Unassembled WGS sequence"/>
</dbReference>
<evidence type="ECO:0000256" key="7">
    <source>
        <dbReference type="ARBA" id="ARBA00022989"/>
    </source>
</evidence>
<comment type="subcellular location">
    <subcellularLocation>
        <location evidence="2">Membrane</location>
        <topology evidence="2">Single-pass membrane protein</topology>
    </subcellularLocation>
</comment>
<keyword evidence="5" id="KW-0812">Transmembrane</keyword>
<dbReference type="GO" id="GO:0016705">
    <property type="term" value="F:oxidoreductase activity, acting on paired donors, with incorporation or reduction of molecular oxygen"/>
    <property type="evidence" value="ECO:0007669"/>
    <property type="project" value="InterPro"/>
</dbReference>
<evidence type="ECO:0000256" key="3">
    <source>
        <dbReference type="ARBA" id="ARBA00010617"/>
    </source>
</evidence>
<comment type="similarity">
    <text evidence="3">Belongs to the cytochrome P450 family.</text>
</comment>
<evidence type="ECO:0008006" key="14">
    <source>
        <dbReference type="Google" id="ProtNLM"/>
    </source>
</evidence>
<reference evidence="12 13" key="1">
    <citation type="submission" date="2019-01" db="EMBL/GenBank/DDBJ databases">
        <title>Draft genome sequence of Psathyrella aberdarensis IHI B618.</title>
        <authorList>
            <person name="Buettner E."/>
            <person name="Kellner H."/>
        </authorList>
    </citation>
    <scope>NUCLEOTIDE SEQUENCE [LARGE SCALE GENOMIC DNA]</scope>
    <source>
        <strain evidence="12 13">IHI B618</strain>
    </source>
</reference>
<dbReference type="GO" id="GO:0020037">
    <property type="term" value="F:heme binding"/>
    <property type="evidence" value="ECO:0007669"/>
    <property type="project" value="InterPro"/>
</dbReference>
<dbReference type="InterPro" id="IPR036396">
    <property type="entry name" value="Cyt_P450_sf"/>
</dbReference>
<evidence type="ECO:0000256" key="9">
    <source>
        <dbReference type="ARBA" id="ARBA00023004"/>
    </source>
</evidence>
<evidence type="ECO:0000256" key="2">
    <source>
        <dbReference type="ARBA" id="ARBA00004167"/>
    </source>
</evidence>
<protein>
    <recommendedName>
        <fullName evidence="14">Cytochrome P450</fullName>
    </recommendedName>
</protein>
<keyword evidence="6" id="KW-0479">Metal-binding</keyword>